<feature type="region of interest" description="Disordered" evidence="1">
    <location>
        <begin position="1"/>
        <end position="24"/>
    </location>
</feature>
<dbReference type="EMBL" id="CP014870">
    <property type="protein sequence ID" value="ANJ54844.1"/>
    <property type="molecule type" value="Genomic_DNA"/>
</dbReference>
<sequence length="84" mass="8673">MTKNTKQSSAKVAKQASDTLRDPSASAIAKSLAASALAQANTGKQTSAEMEAKAGRVLQSEKYSNDTKTLAASVVSQSNKARGE</sequence>
<gene>
    <name evidence="2" type="ORF">PMA3_06585</name>
</gene>
<organism evidence="2 3">
    <name type="scientific">Pseudomonas silesiensis</name>
    <dbReference type="NCBI Taxonomy" id="1853130"/>
    <lineage>
        <taxon>Bacteria</taxon>
        <taxon>Pseudomonadati</taxon>
        <taxon>Pseudomonadota</taxon>
        <taxon>Gammaproteobacteria</taxon>
        <taxon>Pseudomonadales</taxon>
        <taxon>Pseudomonadaceae</taxon>
        <taxon>Pseudomonas</taxon>
    </lineage>
</organism>
<proteinExistence type="predicted"/>
<keyword evidence="3" id="KW-1185">Reference proteome</keyword>
<reference evidence="2 3" key="1">
    <citation type="journal article" date="2018" name="Syst. Appl. Microbiol.">
        <title>Pseudomonas silesiensis sp. nov. strain A3T isolated from a biological pesticide sewage treatment plant and analysis of the complete genome sequence.</title>
        <authorList>
            <person name="Kaminski M.A."/>
            <person name="Furmanczyk E.M."/>
            <person name="Sobczak A."/>
            <person name="Dziembowski A."/>
            <person name="Lipinski L."/>
        </authorList>
    </citation>
    <scope>NUCLEOTIDE SEQUENCE [LARGE SCALE GENOMIC DNA]</scope>
    <source>
        <strain evidence="2 3">A3</strain>
    </source>
</reference>
<dbReference type="AlphaFoldDB" id="A0A191YQ08"/>
<name>A0A191YQ08_9PSED</name>
<evidence type="ECO:0000313" key="2">
    <source>
        <dbReference type="EMBL" id="ANJ54844.1"/>
    </source>
</evidence>
<evidence type="ECO:0000313" key="3">
    <source>
        <dbReference type="Proteomes" id="UP000078354"/>
    </source>
</evidence>
<evidence type="ECO:0000256" key="1">
    <source>
        <dbReference type="SAM" id="MobiDB-lite"/>
    </source>
</evidence>
<protein>
    <submittedName>
        <fullName evidence="2">Uncharacterized protein</fullName>
    </submittedName>
</protein>
<dbReference type="Proteomes" id="UP000078354">
    <property type="component" value="Chromosome"/>
</dbReference>
<feature type="compositionally biased region" description="Polar residues" evidence="1">
    <location>
        <begin position="66"/>
        <end position="84"/>
    </location>
</feature>
<feature type="compositionally biased region" description="Polar residues" evidence="1">
    <location>
        <begin position="1"/>
        <end position="10"/>
    </location>
</feature>
<dbReference type="STRING" id="1853130.PMA3_06585"/>
<accession>A0A191YQ08</accession>
<dbReference type="RefSeq" id="WP_064676403.1">
    <property type="nucleotide sequence ID" value="NZ_CP014870.1"/>
</dbReference>
<dbReference type="OrthoDB" id="7874037at2"/>
<feature type="region of interest" description="Disordered" evidence="1">
    <location>
        <begin position="60"/>
        <end position="84"/>
    </location>
</feature>
<dbReference type="KEGG" id="psil:PMA3_06585"/>